<evidence type="ECO:0000313" key="2">
    <source>
        <dbReference type="Proteomes" id="UP000234681"/>
    </source>
</evidence>
<protein>
    <submittedName>
        <fullName evidence="1">RCG46755, isoform CRA_b</fullName>
    </submittedName>
</protein>
<dbReference type="AlphaFoldDB" id="A6IWY6"/>
<organism evidence="1 2">
    <name type="scientific">Rattus norvegicus</name>
    <name type="common">Rat</name>
    <dbReference type="NCBI Taxonomy" id="10116"/>
    <lineage>
        <taxon>Eukaryota</taxon>
        <taxon>Metazoa</taxon>
        <taxon>Chordata</taxon>
        <taxon>Craniata</taxon>
        <taxon>Vertebrata</taxon>
        <taxon>Euteleostomi</taxon>
        <taxon>Mammalia</taxon>
        <taxon>Eutheria</taxon>
        <taxon>Euarchontoglires</taxon>
        <taxon>Glires</taxon>
        <taxon>Rodentia</taxon>
        <taxon>Myomorpha</taxon>
        <taxon>Muroidea</taxon>
        <taxon>Muridae</taxon>
        <taxon>Murinae</taxon>
        <taxon>Rattus</taxon>
    </lineage>
</organism>
<dbReference type="Proteomes" id="UP000234681">
    <property type="component" value="Chromosome 18"/>
</dbReference>
<evidence type="ECO:0000313" key="1">
    <source>
        <dbReference type="EMBL" id="EDM14418.1"/>
    </source>
</evidence>
<dbReference type="EMBL" id="CH473971">
    <property type="protein sequence ID" value="EDM14418.1"/>
    <property type="molecule type" value="Genomic_DNA"/>
</dbReference>
<accession>A6IWY6</accession>
<reference evidence="2" key="1">
    <citation type="submission" date="2005-09" db="EMBL/GenBank/DDBJ databases">
        <authorList>
            <person name="Mural R.J."/>
            <person name="Li P.W."/>
            <person name="Adams M.D."/>
            <person name="Amanatides P.G."/>
            <person name="Baden-Tillson H."/>
            <person name="Barnstead M."/>
            <person name="Chin S.H."/>
            <person name="Dew I."/>
            <person name="Evans C.A."/>
            <person name="Ferriera S."/>
            <person name="Flanigan M."/>
            <person name="Fosler C."/>
            <person name="Glodek A."/>
            <person name="Gu Z."/>
            <person name="Holt R.A."/>
            <person name="Jennings D."/>
            <person name="Kraft C.L."/>
            <person name="Lu F."/>
            <person name="Nguyen T."/>
            <person name="Nusskern D.R."/>
            <person name="Pfannkoch C.M."/>
            <person name="Sitter C."/>
            <person name="Sutton G.G."/>
            <person name="Venter J.C."/>
            <person name="Wang Z."/>
            <person name="Woodage T."/>
            <person name="Zheng X.H."/>
            <person name="Zhong F."/>
        </authorList>
    </citation>
    <scope>NUCLEOTIDE SEQUENCE [LARGE SCALE GENOMIC DNA]</scope>
    <source>
        <strain>BN</strain>
        <strain evidence="2">Sprague-Dawley</strain>
    </source>
</reference>
<name>A6IWY6_RAT</name>
<sequence length="95" mass="10685">MPELLQLRVEAFQLAKQDSKQLFEAAGFKKAGSRVITHGGLTGYGELNNVITFMECHHFLILKLCTFSPHWQGFLIHPGGRFGQKSDPLQCRTPD</sequence>
<gene>
    <name evidence="1" type="ORF">rCG_46755</name>
</gene>
<proteinExistence type="predicted"/>